<proteinExistence type="predicted"/>
<gene>
    <name evidence="1" type="ORF">H4S07_001989</name>
</gene>
<organism evidence="1 2">
    <name type="scientific">Coemansia furcata</name>
    <dbReference type="NCBI Taxonomy" id="417177"/>
    <lineage>
        <taxon>Eukaryota</taxon>
        <taxon>Fungi</taxon>
        <taxon>Fungi incertae sedis</taxon>
        <taxon>Zoopagomycota</taxon>
        <taxon>Kickxellomycotina</taxon>
        <taxon>Kickxellomycetes</taxon>
        <taxon>Kickxellales</taxon>
        <taxon>Kickxellaceae</taxon>
        <taxon>Coemansia</taxon>
    </lineage>
</organism>
<name>A0ACC1LM71_9FUNG</name>
<accession>A0ACC1LM71</accession>
<dbReference type="Proteomes" id="UP001140096">
    <property type="component" value="Unassembled WGS sequence"/>
</dbReference>
<protein>
    <submittedName>
        <fullName evidence="1">Uncharacterized protein</fullName>
    </submittedName>
</protein>
<keyword evidence="2" id="KW-1185">Reference proteome</keyword>
<feature type="non-terminal residue" evidence="1">
    <location>
        <position position="663"/>
    </location>
</feature>
<comment type="caution">
    <text evidence="1">The sequence shown here is derived from an EMBL/GenBank/DDBJ whole genome shotgun (WGS) entry which is preliminary data.</text>
</comment>
<dbReference type="EMBL" id="JANBUP010000411">
    <property type="protein sequence ID" value="KAJ2811557.1"/>
    <property type="molecule type" value="Genomic_DNA"/>
</dbReference>
<sequence length="663" mass="68430">MALGNDRPRDEPAKSKSRTLTSLGQSLRRGLTTKRSNKGPNSSQQQSADAVIAEGECSTDWSTAPATATTTTEATSATTAPSATTTTSSSSSSTLHTSSFAKTSAYTPSPLSRGTAASQTGAVGGYSSVSSSSTASLSLGLGGTDSLYGNAARSHRIVSASGASSVVIGAATAATGAFRKTLYGSMGLTSLSKSGMNNSSPSLVPANAGLISLPKVATNASVTAANGGSNNSGGNNPDSSLHSGRKGPPPPDHQGGHGAAATAAPIRDYSFAIAGNTGSGSSVAALVANNAQSARSSAGASIIAVKEGYLSKKTDINPSTSLASALSRGWKVYRVVLKGAKIFFYKPPSESELRAMFPEEIAAATNETAGGYFRASMSTTAHYDEGNSGSNAGGGIGGTGTGFPMAPGEMESGSRAIIFEPGVHDGEITAPLCERYLFGECFTEVDLRSLKFKRYVCVLIFDDTIVVLKRRWVRQGLASSFFGAVSNKMRFGKGGSRGKPQQLTDNSSLVSAELGIQGKGYFTKWKYHSSYPLTNVEAIEAASSRFSVSHAPGVLGHLTRESQAGSGRVSLYSIGNSSVSSVMTRTSTVSKDYSGALSSGLVPGFQIFVGGKERVARMFVATTSDAKNNWLSRFAAAKASFARKLRQRPRENTTAARRYNGGN</sequence>
<evidence type="ECO:0000313" key="2">
    <source>
        <dbReference type="Proteomes" id="UP001140096"/>
    </source>
</evidence>
<evidence type="ECO:0000313" key="1">
    <source>
        <dbReference type="EMBL" id="KAJ2811557.1"/>
    </source>
</evidence>
<reference evidence="1" key="1">
    <citation type="submission" date="2022-07" db="EMBL/GenBank/DDBJ databases">
        <title>Phylogenomic reconstructions and comparative analyses of Kickxellomycotina fungi.</title>
        <authorList>
            <person name="Reynolds N.K."/>
            <person name="Stajich J.E."/>
            <person name="Barry K."/>
            <person name="Grigoriev I.V."/>
            <person name="Crous P."/>
            <person name="Smith M.E."/>
        </authorList>
    </citation>
    <scope>NUCLEOTIDE SEQUENCE</scope>
    <source>
        <strain evidence="1">CBS 102833</strain>
    </source>
</reference>